<keyword evidence="3" id="KW-1185">Reference proteome</keyword>
<evidence type="ECO:0000256" key="1">
    <source>
        <dbReference type="SAM" id="Phobius"/>
    </source>
</evidence>
<organism evidence="2 3">
    <name type="scientific">Christiangramia sabulilitoris</name>
    <dbReference type="NCBI Taxonomy" id="2583991"/>
    <lineage>
        <taxon>Bacteria</taxon>
        <taxon>Pseudomonadati</taxon>
        <taxon>Bacteroidota</taxon>
        <taxon>Flavobacteriia</taxon>
        <taxon>Flavobacteriales</taxon>
        <taxon>Flavobacteriaceae</taxon>
        <taxon>Christiangramia</taxon>
    </lineage>
</organism>
<evidence type="ECO:0000313" key="3">
    <source>
        <dbReference type="Proteomes" id="UP000315131"/>
    </source>
</evidence>
<dbReference type="AlphaFoldDB" id="A0A550I0K1"/>
<feature type="transmembrane region" description="Helical" evidence="1">
    <location>
        <begin position="119"/>
        <end position="137"/>
    </location>
</feature>
<dbReference type="Proteomes" id="UP000315131">
    <property type="component" value="Unassembled WGS sequence"/>
</dbReference>
<keyword evidence="1" id="KW-0472">Membrane</keyword>
<evidence type="ECO:0000313" key="2">
    <source>
        <dbReference type="EMBL" id="TRO64506.1"/>
    </source>
</evidence>
<reference evidence="2 3" key="1">
    <citation type="submission" date="2019-06" db="EMBL/GenBank/DDBJ databases">
        <title>Gramella sabulilitoris sp. nov., isolated from a marine sand.</title>
        <authorList>
            <person name="Yoon J.-H."/>
        </authorList>
    </citation>
    <scope>NUCLEOTIDE SEQUENCE [LARGE SCALE GENOMIC DNA]</scope>
    <source>
        <strain evidence="2 3">HSMS-1</strain>
    </source>
</reference>
<keyword evidence="1" id="KW-1133">Transmembrane helix</keyword>
<dbReference type="OrthoDB" id="7446256at2"/>
<name>A0A550I0K1_9FLAO</name>
<dbReference type="RefSeq" id="WP_143411699.1">
    <property type="nucleotide sequence ID" value="NZ_VHSF01000003.1"/>
</dbReference>
<dbReference type="InterPro" id="IPR022134">
    <property type="entry name" value="DUF3667"/>
</dbReference>
<sequence length="240" mass="28126">MHNENIPSGQRGSHLSGRIDRNYILQELKALLNLEKGYLFTIKSLILNPGESLRKYLSGDRSQLTKPLIFLLFNSFLAVFLSGYLNLPVTNHDAIEYSYYLNPSLDLQEIIRWKKSNMGYVYLFFGIFMAFWIRLFYRNYKYNIYEIFVVMAYILGQGMLIYILNLLGNHFLPAGIFKNIVLVFLGLGYYFYVVLVLLQLFHRKKIQNFFKLMLIFLLSGISFLSVQILVVVCFDLLGWL</sequence>
<accession>A0A550I0K1</accession>
<feature type="transmembrane region" description="Helical" evidence="1">
    <location>
        <begin position="176"/>
        <end position="200"/>
    </location>
</feature>
<feature type="transmembrane region" description="Helical" evidence="1">
    <location>
        <begin position="68"/>
        <end position="87"/>
    </location>
</feature>
<comment type="caution">
    <text evidence="2">The sequence shown here is derived from an EMBL/GenBank/DDBJ whole genome shotgun (WGS) entry which is preliminary data.</text>
</comment>
<keyword evidence="1" id="KW-0812">Transmembrane</keyword>
<protein>
    <submittedName>
        <fullName evidence="2">DUF3667 domain-containing protein</fullName>
    </submittedName>
</protein>
<feature type="transmembrane region" description="Helical" evidence="1">
    <location>
        <begin position="212"/>
        <end position="237"/>
    </location>
</feature>
<proteinExistence type="predicted"/>
<feature type="transmembrane region" description="Helical" evidence="1">
    <location>
        <begin position="144"/>
        <end position="164"/>
    </location>
</feature>
<gene>
    <name evidence="2" type="ORF">FGM01_13535</name>
</gene>
<dbReference type="EMBL" id="VHSF01000003">
    <property type="protein sequence ID" value="TRO64506.1"/>
    <property type="molecule type" value="Genomic_DNA"/>
</dbReference>
<dbReference type="Pfam" id="PF12412">
    <property type="entry name" value="DUF3667"/>
    <property type="match status" value="1"/>
</dbReference>